<evidence type="ECO:0000256" key="1">
    <source>
        <dbReference type="ARBA" id="ARBA00022703"/>
    </source>
</evidence>
<keyword evidence="6" id="KW-1185">Reference proteome</keyword>
<evidence type="ECO:0000259" key="4">
    <source>
        <dbReference type="PROSITE" id="PS51135"/>
    </source>
</evidence>
<dbReference type="Proteomes" id="UP001209878">
    <property type="component" value="Unassembled WGS sequence"/>
</dbReference>
<dbReference type="SMART" id="SM00266">
    <property type="entry name" value="CAD"/>
    <property type="match status" value="1"/>
</dbReference>
<organism evidence="5 6">
    <name type="scientific">Ridgeia piscesae</name>
    <name type="common">Tubeworm</name>
    <dbReference type="NCBI Taxonomy" id="27915"/>
    <lineage>
        <taxon>Eukaryota</taxon>
        <taxon>Metazoa</taxon>
        <taxon>Spiralia</taxon>
        <taxon>Lophotrochozoa</taxon>
        <taxon>Annelida</taxon>
        <taxon>Polychaeta</taxon>
        <taxon>Sedentaria</taxon>
        <taxon>Canalipalpata</taxon>
        <taxon>Sabellida</taxon>
        <taxon>Siboglinidae</taxon>
        <taxon>Ridgeia</taxon>
    </lineage>
</organism>
<gene>
    <name evidence="5" type="ORF">NP493_106g04036</name>
</gene>
<feature type="coiled-coil region" evidence="3">
    <location>
        <begin position="197"/>
        <end position="224"/>
    </location>
</feature>
<dbReference type="SUPFAM" id="SSF54060">
    <property type="entry name" value="His-Me finger endonucleases"/>
    <property type="match status" value="1"/>
</dbReference>
<dbReference type="PROSITE" id="PS51135">
    <property type="entry name" value="CIDE_N"/>
    <property type="match status" value="1"/>
</dbReference>
<dbReference type="Pfam" id="PF09230">
    <property type="entry name" value="DFF40"/>
    <property type="match status" value="1"/>
</dbReference>
<dbReference type="GO" id="GO:0016787">
    <property type="term" value="F:hydrolase activity"/>
    <property type="evidence" value="ECO:0007669"/>
    <property type="project" value="InterPro"/>
</dbReference>
<feature type="domain" description="CIDE-N" evidence="4">
    <location>
        <begin position="15"/>
        <end position="94"/>
    </location>
</feature>
<proteinExistence type="predicted"/>
<dbReference type="InterPro" id="IPR015311">
    <property type="entry name" value="DFF40_C"/>
</dbReference>
<reference evidence="5" key="1">
    <citation type="journal article" date="2023" name="Mol. Biol. Evol.">
        <title>Third-Generation Sequencing Reveals the Adaptive Role of the Epigenome in Three Deep-Sea Polychaetes.</title>
        <authorList>
            <person name="Perez M."/>
            <person name="Aroh O."/>
            <person name="Sun Y."/>
            <person name="Lan Y."/>
            <person name="Juniper S.K."/>
            <person name="Young C.R."/>
            <person name="Angers B."/>
            <person name="Qian P.Y."/>
        </authorList>
    </citation>
    <scope>NUCLEOTIDE SEQUENCE</scope>
    <source>
        <strain evidence="5">R07B-5</strain>
    </source>
</reference>
<dbReference type="PANTHER" id="PTHR13067">
    <property type="entry name" value="CASPASE-ACTIVATED DNASE"/>
    <property type="match status" value="1"/>
</dbReference>
<dbReference type="Pfam" id="PF02017">
    <property type="entry name" value="CIDE-N"/>
    <property type="match status" value="1"/>
</dbReference>
<keyword evidence="3" id="KW-0175">Coiled coil</keyword>
<dbReference type="InterPro" id="IPR039729">
    <property type="entry name" value="DFF40"/>
</dbReference>
<sequence>MSWLFKFCMGTTDNNMQPYKVQSCHGKRRRVGVVANSLKDLLKKACQKLSIEDRSGIRLVLEDDATVVDSEDYFSELPPQTVFVLLQPNDTWQPSKTSPSHNLSLLLQFSRVKLSEDIQVLLEDDKLSQSDQAILAQVLSSLKLTYDKETRKEDPEWFTGLEKSFKTKEDVMTELAKRRIRSYYYTAVDYIKKDKTVKGDTTNLEELQKILSKLQDELKQSDYNGHYFARASIREDDPSYCDNKGWFRCEGLFDQEVCDFDDHVINPYGSREQRILFSTWNLDHRVEKSRQILPSLVKATVARHEGHEVNWRYFYSMLFTRENLRLVHIVCHDKSEHADYKCDNTKFYV</sequence>
<evidence type="ECO:0000313" key="6">
    <source>
        <dbReference type="Proteomes" id="UP001209878"/>
    </source>
</evidence>
<keyword evidence="1 2" id="KW-0053">Apoptosis</keyword>
<dbReference type="Gene3D" id="3.10.20.10">
    <property type="match status" value="1"/>
</dbReference>
<evidence type="ECO:0000313" key="5">
    <source>
        <dbReference type="EMBL" id="KAK2189455.1"/>
    </source>
</evidence>
<name>A0AAD9P790_RIDPI</name>
<dbReference type="GO" id="GO:0005634">
    <property type="term" value="C:nucleus"/>
    <property type="evidence" value="ECO:0007669"/>
    <property type="project" value="InterPro"/>
</dbReference>
<protein>
    <recommendedName>
        <fullName evidence="4">CIDE-N domain-containing protein</fullName>
    </recommendedName>
</protein>
<dbReference type="SUPFAM" id="SSF54277">
    <property type="entry name" value="CAD &amp; PB1 domains"/>
    <property type="match status" value="1"/>
</dbReference>
<dbReference type="EMBL" id="JAODUO010000106">
    <property type="protein sequence ID" value="KAK2189455.1"/>
    <property type="molecule type" value="Genomic_DNA"/>
</dbReference>
<dbReference type="AlphaFoldDB" id="A0AAD9P790"/>
<evidence type="ECO:0000256" key="2">
    <source>
        <dbReference type="PROSITE-ProRule" id="PRU00447"/>
    </source>
</evidence>
<dbReference type="CDD" id="cd01615">
    <property type="entry name" value="CIDE_N"/>
    <property type="match status" value="1"/>
</dbReference>
<dbReference type="InterPro" id="IPR044925">
    <property type="entry name" value="His-Me_finger_sf"/>
</dbReference>
<comment type="caution">
    <text evidence="5">The sequence shown here is derived from an EMBL/GenBank/DDBJ whole genome shotgun (WGS) entry which is preliminary data.</text>
</comment>
<dbReference type="PANTHER" id="PTHR13067:SF2">
    <property type="entry name" value="CASPASE-ACTIVATED DNASE"/>
    <property type="match status" value="1"/>
</dbReference>
<accession>A0AAD9P790</accession>
<evidence type="ECO:0000256" key="3">
    <source>
        <dbReference type="SAM" id="Coils"/>
    </source>
</evidence>
<dbReference type="InterPro" id="IPR003508">
    <property type="entry name" value="CIDE-N_dom"/>
</dbReference>
<dbReference type="GO" id="GO:0004520">
    <property type="term" value="F:DNA endonuclease activity"/>
    <property type="evidence" value="ECO:0007669"/>
    <property type="project" value="InterPro"/>
</dbReference>
<dbReference type="GO" id="GO:0006309">
    <property type="term" value="P:apoptotic DNA fragmentation"/>
    <property type="evidence" value="ECO:0007669"/>
    <property type="project" value="InterPro"/>
</dbReference>
<dbReference type="GO" id="GO:0005737">
    <property type="term" value="C:cytoplasm"/>
    <property type="evidence" value="ECO:0007669"/>
    <property type="project" value="InterPro"/>
</dbReference>